<name>A0A7K3LQR4_9ACTN</name>
<dbReference type="Proteomes" id="UP000466307">
    <property type="component" value="Unassembled WGS sequence"/>
</dbReference>
<sequence>MSVCDVPAEPVLHPAILGRYSPVRFDRDAVVGDAAIDTILDAARLAPSAGNSQPWSFIVGRRDDPVHARIVAHLAASSSRWAPDASVIVVNVVRVLVEGTDWAYSEFAHYDMGQAVAHMTLQAMAIGLDAHQFRAFDRDAVAAEFGVPREWEVTSMTAFGVGVQADGEGPGVARGRRSRDDVTWVRDRRLPAGS</sequence>
<dbReference type="AlphaFoldDB" id="A0A7K3LQR4"/>
<keyword evidence="2" id="KW-0560">Oxidoreductase</keyword>
<evidence type="ECO:0000313" key="4">
    <source>
        <dbReference type="EMBL" id="NDK90558.1"/>
    </source>
</evidence>
<comment type="caution">
    <text evidence="4">The sequence shown here is derived from an EMBL/GenBank/DDBJ whole genome shotgun (WGS) entry which is preliminary data.</text>
</comment>
<evidence type="ECO:0000313" key="5">
    <source>
        <dbReference type="Proteomes" id="UP000466307"/>
    </source>
</evidence>
<evidence type="ECO:0000256" key="1">
    <source>
        <dbReference type="ARBA" id="ARBA00007118"/>
    </source>
</evidence>
<dbReference type="InterPro" id="IPR000415">
    <property type="entry name" value="Nitroreductase-like"/>
</dbReference>
<dbReference type="Gene3D" id="3.40.109.10">
    <property type="entry name" value="NADH Oxidase"/>
    <property type="match status" value="1"/>
</dbReference>
<reference evidence="4 5" key="1">
    <citation type="submission" date="2020-01" db="EMBL/GenBank/DDBJ databases">
        <title>Investigation of new actinobacteria for the biodesulphurisation of diesel fuel.</title>
        <authorList>
            <person name="Athi Narayanan S.M."/>
        </authorList>
    </citation>
    <scope>NUCLEOTIDE SEQUENCE [LARGE SCALE GENOMIC DNA]</scope>
    <source>
        <strain evidence="4 5">213E</strain>
    </source>
</reference>
<evidence type="ECO:0000256" key="2">
    <source>
        <dbReference type="ARBA" id="ARBA00023002"/>
    </source>
</evidence>
<feature type="domain" description="Nitroreductase" evidence="3">
    <location>
        <begin position="16"/>
        <end position="77"/>
    </location>
</feature>
<dbReference type="PANTHER" id="PTHR43673">
    <property type="entry name" value="NAD(P)H NITROREDUCTASE YDGI-RELATED"/>
    <property type="match status" value="1"/>
</dbReference>
<comment type="similarity">
    <text evidence="1">Belongs to the nitroreductase family.</text>
</comment>
<gene>
    <name evidence="4" type="ORF">GYA93_13355</name>
</gene>
<organism evidence="4 5">
    <name type="scientific">Gordonia desulfuricans</name>
    <dbReference type="NCBI Taxonomy" id="89051"/>
    <lineage>
        <taxon>Bacteria</taxon>
        <taxon>Bacillati</taxon>
        <taxon>Actinomycetota</taxon>
        <taxon>Actinomycetes</taxon>
        <taxon>Mycobacteriales</taxon>
        <taxon>Gordoniaceae</taxon>
        <taxon>Gordonia</taxon>
    </lineage>
</organism>
<dbReference type="InterPro" id="IPR029479">
    <property type="entry name" value="Nitroreductase"/>
</dbReference>
<dbReference type="RefSeq" id="WP_053777625.1">
    <property type="nucleotide sequence ID" value="NZ_JAADZU010000041.1"/>
</dbReference>
<dbReference type="PANTHER" id="PTHR43673:SF10">
    <property type="entry name" value="NADH DEHYDROGENASE_NAD(P)H NITROREDUCTASE XCC3605-RELATED"/>
    <property type="match status" value="1"/>
</dbReference>
<accession>A0A7K3LQR4</accession>
<dbReference type="SUPFAM" id="SSF55469">
    <property type="entry name" value="FMN-dependent nitroreductase-like"/>
    <property type="match status" value="1"/>
</dbReference>
<dbReference type="Pfam" id="PF00881">
    <property type="entry name" value="Nitroreductase"/>
    <property type="match status" value="1"/>
</dbReference>
<dbReference type="GO" id="GO:0016491">
    <property type="term" value="F:oxidoreductase activity"/>
    <property type="evidence" value="ECO:0007669"/>
    <property type="project" value="UniProtKB-KW"/>
</dbReference>
<keyword evidence="5" id="KW-1185">Reference proteome</keyword>
<dbReference type="EMBL" id="JAADZU010000041">
    <property type="protein sequence ID" value="NDK90558.1"/>
    <property type="molecule type" value="Genomic_DNA"/>
</dbReference>
<evidence type="ECO:0000259" key="3">
    <source>
        <dbReference type="Pfam" id="PF00881"/>
    </source>
</evidence>
<protein>
    <submittedName>
        <fullName evidence="4">Nitroreductase</fullName>
    </submittedName>
</protein>
<proteinExistence type="inferred from homology"/>